<sequence>MHEKLESFNKWFEQFGFDGSRKDDLYDREWKSASSNLNESEVKNDIHKDYELMISENHDFRLEEDQFSENQKSSSSEGETLEEEDVEVFDCTNIFEINGENED</sequence>
<evidence type="ECO:0000313" key="2">
    <source>
        <dbReference type="EMBL" id="KAK8853851.1"/>
    </source>
</evidence>
<comment type="caution">
    <text evidence="2">The sequence shown here is derived from an EMBL/GenBank/DDBJ whole genome shotgun (WGS) entry which is preliminary data.</text>
</comment>
<organism evidence="2 3">
    <name type="scientific">Tritrichomonas musculus</name>
    <dbReference type="NCBI Taxonomy" id="1915356"/>
    <lineage>
        <taxon>Eukaryota</taxon>
        <taxon>Metamonada</taxon>
        <taxon>Parabasalia</taxon>
        <taxon>Tritrichomonadida</taxon>
        <taxon>Tritrichomonadidae</taxon>
        <taxon>Tritrichomonas</taxon>
    </lineage>
</organism>
<dbReference type="EMBL" id="JAPFFF010000021">
    <property type="protein sequence ID" value="KAK8853851.1"/>
    <property type="molecule type" value="Genomic_DNA"/>
</dbReference>
<gene>
    <name evidence="2" type="ORF">M9Y10_016394</name>
</gene>
<evidence type="ECO:0000256" key="1">
    <source>
        <dbReference type="SAM" id="MobiDB-lite"/>
    </source>
</evidence>
<keyword evidence="3" id="KW-1185">Reference proteome</keyword>
<feature type="region of interest" description="Disordered" evidence="1">
    <location>
        <begin position="61"/>
        <end position="87"/>
    </location>
</feature>
<protein>
    <submittedName>
        <fullName evidence="2">Uncharacterized protein</fullName>
    </submittedName>
</protein>
<proteinExistence type="predicted"/>
<name>A0ABR2HWG9_9EUKA</name>
<evidence type="ECO:0000313" key="3">
    <source>
        <dbReference type="Proteomes" id="UP001470230"/>
    </source>
</evidence>
<reference evidence="2 3" key="1">
    <citation type="submission" date="2024-04" db="EMBL/GenBank/DDBJ databases">
        <title>Tritrichomonas musculus Genome.</title>
        <authorList>
            <person name="Alves-Ferreira E."/>
            <person name="Grigg M."/>
            <person name="Lorenzi H."/>
            <person name="Galac M."/>
        </authorList>
    </citation>
    <scope>NUCLEOTIDE SEQUENCE [LARGE SCALE GENOMIC DNA]</scope>
    <source>
        <strain evidence="2 3">EAF2021</strain>
    </source>
</reference>
<accession>A0ABR2HWG9</accession>
<dbReference type="Proteomes" id="UP001470230">
    <property type="component" value="Unassembled WGS sequence"/>
</dbReference>